<dbReference type="SUPFAM" id="SSF53474">
    <property type="entry name" value="alpha/beta-Hydrolases"/>
    <property type="match status" value="1"/>
</dbReference>
<dbReference type="AlphaFoldDB" id="A0AAN7HMT4"/>
<evidence type="ECO:0000259" key="2">
    <source>
        <dbReference type="Pfam" id="PF00135"/>
    </source>
</evidence>
<keyword evidence="1" id="KW-0732">Signal</keyword>
<evidence type="ECO:0000313" key="3">
    <source>
        <dbReference type="EMBL" id="KAK4246890.1"/>
    </source>
</evidence>
<feature type="signal peptide" evidence="1">
    <location>
        <begin position="1"/>
        <end position="16"/>
    </location>
</feature>
<dbReference type="Gene3D" id="3.40.50.1820">
    <property type="entry name" value="alpha/beta hydrolase"/>
    <property type="match status" value="1"/>
</dbReference>
<reference evidence="3" key="2">
    <citation type="submission" date="2023-05" db="EMBL/GenBank/DDBJ databases">
        <authorList>
            <consortium name="Lawrence Berkeley National Laboratory"/>
            <person name="Steindorff A."/>
            <person name="Hensen N."/>
            <person name="Bonometti L."/>
            <person name="Westerberg I."/>
            <person name="Brannstrom I.O."/>
            <person name="Guillou S."/>
            <person name="Cros-Aarteil S."/>
            <person name="Calhoun S."/>
            <person name="Haridas S."/>
            <person name="Kuo A."/>
            <person name="Mondo S."/>
            <person name="Pangilinan J."/>
            <person name="Riley R."/>
            <person name="Labutti K."/>
            <person name="Andreopoulos B."/>
            <person name="Lipzen A."/>
            <person name="Chen C."/>
            <person name="Yanf M."/>
            <person name="Daum C."/>
            <person name="Ng V."/>
            <person name="Clum A."/>
            <person name="Ohm R."/>
            <person name="Martin F."/>
            <person name="Silar P."/>
            <person name="Natvig D."/>
            <person name="Lalanne C."/>
            <person name="Gautier V."/>
            <person name="Ament-Velasquez S.L."/>
            <person name="Kruys A."/>
            <person name="Hutchinson M.I."/>
            <person name="Powell A.J."/>
            <person name="Barry K."/>
            <person name="Miller A.N."/>
            <person name="Grigoriev I.V."/>
            <person name="Debuchy R."/>
            <person name="Gladieux P."/>
            <person name="Thoren M.H."/>
            <person name="Johannesson H."/>
        </authorList>
    </citation>
    <scope>NUCLEOTIDE SEQUENCE</scope>
    <source>
        <strain evidence="3">CBS 359.72</strain>
    </source>
</reference>
<dbReference type="PROSITE" id="PS00941">
    <property type="entry name" value="CARBOXYLESTERASE_B_2"/>
    <property type="match status" value="1"/>
</dbReference>
<organism evidence="3 4">
    <name type="scientific">Corynascus novoguineensis</name>
    <dbReference type="NCBI Taxonomy" id="1126955"/>
    <lineage>
        <taxon>Eukaryota</taxon>
        <taxon>Fungi</taxon>
        <taxon>Dikarya</taxon>
        <taxon>Ascomycota</taxon>
        <taxon>Pezizomycotina</taxon>
        <taxon>Sordariomycetes</taxon>
        <taxon>Sordariomycetidae</taxon>
        <taxon>Sordariales</taxon>
        <taxon>Chaetomiaceae</taxon>
        <taxon>Corynascus</taxon>
    </lineage>
</organism>
<proteinExistence type="predicted"/>
<dbReference type="InterPro" id="IPR029058">
    <property type="entry name" value="AB_hydrolase_fold"/>
</dbReference>
<dbReference type="Proteomes" id="UP001303647">
    <property type="component" value="Unassembled WGS sequence"/>
</dbReference>
<dbReference type="InterPro" id="IPR019819">
    <property type="entry name" value="Carboxylesterase_B_CS"/>
</dbReference>
<evidence type="ECO:0000256" key="1">
    <source>
        <dbReference type="SAM" id="SignalP"/>
    </source>
</evidence>
<evidence type="ECO:0000313" key="4">
    <source>
        <dbReference type="Proteomes" id="UP001303647"/>
    </source>
</evidence>
<gene>
    <name evidence="3" type="ORF">C7999DRAFT_41691</name>
</gene>
<accession>A0AAN7HMT4</accession>
<reference evidence="3" key="1">
    <citation type="journal article" date="2023" name="Mol. Phylogenet. Evol.">
        <title>Genome-scale phylogeny and comparative genomics of the fungal order Sordariales.</title>
        <authorList>
            <person name="Hensen N."/>
            <person name="Bonometti L."/>
            <person name="Westerberg I."/>
            <person name="Brannstrom I.O."/>
            <person name="Guillou S."/>
            <person name="Cros-Aarteil S."/>
            <person name="Calhoun S."/>
            <person name="Haridas S."/>
            <person name="Kuo A."/>
            <person name="Mondo S."/>
            <person name="Pangilinan J."/>
            <person name="Riley R."/>
            <person name="LaButti K."/>
            <person name="Andreopoulos B."/>
            <person name="Lipzen A."/>
            <person name="Chen C."/>
            <person name="Yan M."/>
            <person name="Daum C."/>
            <person name="Ng V."/>
            <person name="Clum A."/>
            <person name="Steindorff A."/>
            <person name="Ohm R.A."/>
            <person name="Martin F."/>
            <person name="Silar P."/>
            <person name="Natvig D.O."/>
            <person name="Lalanne C."/>
            <person name="Gautier V."/>
            <person name="Ament-Velasquez S.L."/>
            <person name="Kruys A."/>
            <person name="Hutchinson M.I."/>
            <person name="Powell A.J."/>
            <person name="Barry K."/>
            <person name="Miller A.N."/>
            <person name="Grigoriev I.V."/>
            <person name="Debuchy R."/>
            <person name="Gladieux P."/>
            <person name="Hiltunen Thoren M."/>
            <person name="Johannesson H."/>
        </authorList>
    </citation>
    <scope>NUCLEOTIDE SEQUENCE</scope>
    <source>
        <strain evidence="3">CBS 359.72</strain>
    </source>
</reference>
<dbReference type="InterPro" id="IPR002018">
    <property type="entry name" value="CarbesteraseB"/>
</dbReference>
<feature type="domain" description="Carboxylesterase type B" evidence="2">
    <location>
        <begin position="49"/>
        <end position="367"/>
    </location>
</feature>
<sequence length="530" mass="58146">MFLICLFILISTLTLGSLGSPAASSPSQADGLVDLGYAKHIPTYIDTTASGQRVAVYKNIRFAKSPTGNLRFRAPDTQLSRVEDIQDGNLPQSTDCISSAPAFIPFPGINGTTWGREDCLFLDVYVPEDVRPEDNVPVLQNFYGSAYAFGSKDMFFSPMGLFGLMHEQNKGKFIVVANNYRMGMPGFTFANNEDLDGNVGMLDCLAAAEWTSNYIHKFGGDRRRVTAMGQSAGAGIIYYLTVLDGGKGRHLPFQQAFISSPDAPQRRNVEGRQRKLFDFVLGAANCTTLACLRSVPEETMVRANDLLINQMLSESGGGTLGPVMGFGPAPDGTRIPDIPSALLKQGRVHKSLKRLVIGSMAAEGNGLSSDEGMPGYFPTLVRQLMPTASNATVQALLDAYYRPGFAKELAWDWTTDAIFACNGYNLANALPDRSMRYIMSTPPAVHGQDLMYYLYIDQENTPVSYPDLAVVFKTKLLALVLGDDLEWPEYCKDKHMYNITDTFEATTMPPELRHRCDLINQFVLDPSNGA</sequence>
<protein>
    <submittedName>
        <fullName evidence="3">Lipase</fullName>
    </submittedName>
</protein>
<dbReference type="Pfam" id="PF00135">
    <property type="entry name" value="COesterase"/>
    <property type="match status" value="1"/>
</dbReference>
<feature type="chain" id="PRO_5043054006" evidence="1">
    <location>
        <begin position="17"/>
        <end position="530"/>
    </location>
</feature>
<dbReference type="EMBL" id="MU857664">
    <property type="protein sequence ID" value="KAK4246890.1"/>
    <property type="molecule type" value="Genomic_DNA"/>
</dbReference>
<keyword evidence="4" id="KW-1185">Reference proteome</keyword>
<comment type="caution">
    <text evidence="3">The sequence shown here is derived from an EMBL/GenBank/DDBJ whole genome shotgun (WGS) entry which is preliminary data.</text>
</comment>
<dbReference type="InterPro" id="IPR050309">
    <property type="entry name" value="Type-B_Carboxylest/Lipase"/>
</dbReference>
<name>A0AAN7HMT4_9PEZI</name>
<dbReference type="PANTHER" id="PTHR11559">
    <property type="entry name" value="CARBOXYLESTERASE"/>
    <property type="match status" value="1"/>
</dbReference>